<feature type="region of interest" description="Disordered" evidence="7">
    <location>
        <begin position="21"/>
        <end position="65"/>
    </location>
</feature>
<keyword evidence="4 8" id="KW-1133">Transmembrane helix</keyword>
<accession>A0AAQ3SFR0</accession>
<comment type="subcellular location">
    <subcellularLocation>
        <location evidence="1 6">Membrane</location>
        <topology evidence="1 6">Multi-pass membrane protein</topology>
    </subcellularLocation>
</comment>
<dbReference type="NCBIfam" id="TIGR03592">
    <property type="entry name" value="yidC_oxa1_cterm"/>
    <property type="match status" value="1"/>
</dbReference>
<evidence type="ECO:0000256" key="4">
    <source>
        <dbReference type="ARBA" id="ARBA00022989"/>
    </source>
</evidence>
<dbReference type="EMBL" id="CP144746">
    <property type="protein sequence ID" value="WVZ55163.1"/>
    <property type="molecule type" value="Genomic_DNA"/>
</dbReference>
<feature type="region of interest" description="Disordered" evidence="7">
    <location>
        <begin position="381"/>
        <end position="400"/>
    </location>
</feature>
<dbReference type="GO" id="GO:0032977">
    <property type="term" value="F:membrane insertase activity"/>
    <property type="evidence" value="ECO:0007669"/>
    <property type="project" value="InterPro"/>
</dbReference>
<organism evidence="10 11">
    <name type="scientific">Paspalum notatum var. saurae</name>
    <dbReference type="NCBI Taxonomy" id="547442"/>
    <lineage>
        <taxon>Eukaryota</taxon>
        <taxon>Viridiplantae</taxon>
        <taxon>Streptophyta</taxon>
        <taxon>Embryophyta</taxon>
        <taxon>Tracheophyta</taxon>
        <taxon>Spermatophyta</taxon>
        <taxon>Magnoliopsida</taxon>
        <taxon>Liliopsida</taxon>
        <taxon>Poales</taxon>
        <taxon>Poaceae</taxon>
        <taxon>PACMAD clade</taxon>
        <taxon>Panicoideae</taxon>
        <taxon>Andropogonodae</taxon>
        <taxon>Paspaleae</taxon>
        <taxon>Paspalinae</taxon>
        <taxon>Paspalum</taxon>
    </lineage>
</organism>
<evidence type="ECO:0000256" key="3">
    <source>
        <dbReference type="ARBA" id="ARBA00022692"/>
    </source>
</evidence>
<dbReference type="GO" id="GO:0005743">
    <property type="term" value="C:mitochondrial inner membrane"/>
    <property type="evidence" value="ECO:0007669"/>
    <property type="project" value="TreeGrafter"/>
</dbReference>
<feature type="region of interest" description="Disordered" evidence="7">
    <location>
        <begin position="406"/>
        <end position="483"/>
    </location>
</feature>
<keyword evidence="5 8" id="KW-0472">Membrane</keyword>
<name>A0AAQ3SFR0_PASNO</name>
<sequence length="483" mass="51798">MAFSARRSLATSLSHHFSRRLHPSISHLVPPSHRDDSDKPSSSSAPPPPPPQPRPAPPFPSALPWSSRSRSLAPFPLPFALHASAHRAFSSASAPGVDVAAEVLTDAASSPPVSELLSDEVAYAAAASVPVPPAPYAGEVAAAAAESFPPVAALQHLMDAVQTFTGLNWWATIALTTVLIRLATVPLLINQMKSMIKLNEMRPEIEAINAEMRNSTDPRSMEMGKQKLGELFLRRGATPLTPLKGLFIQGPIFMSFFFAISNMVEKVPSLKGGGAYWFTDLTTPDSLFILPVLTSLTFLATVELHMQDGMEGNPMAKTMKKFSRFFGVMFVPFTIGFPKAIFFYWITSNLFSLVYGAVTRNPAVRLLLGLPPLGSEPTPAPVQSINLFGGPKSNPGVESSIADNQFEQSSSAGVDSPNAGNQFEQSSSAGVDSTNADNQFEQSSSAGLDSTIADKQFAQSSSVLSDRIKDLENRAKSRGEPQE</sequence>
<feature type="compositionally biased region" description="Basic and acidic residues" evidence="7">
    <location>
        <begin position="466"/>
        <end position="483"/>
    </location>
</feature>
<dbReference type="PANTHER" id="PTHR12428:SF34">
    <property type="entry name" value="MITOCHONDRIAL INNER MEMBRANE PROTEIN OXA1-LIKE"/>
    <property type="match status" value="1"/>
</dbReference>
<reference evidence="10 11" key="1">
    <citation type="submission" date="2024-02" db="EMBL/GenBank/DDBJ databases">
        <title>High-quality chromosome-scale genome assembly of Pensacola bahiagrass (Paspalum notatum Flugge var. saurae).</title>
        <authorList>
            <person name="Vega J.M."/>
            <person name="Podio M."/>
            <person name="Orjuela J."/>
            <person name="Siena L.A."/>
            <person name="Pessino S.C."/>
            <person name="Combes M.C."/>
            <person name="Mariac C."/>
            <person name="Albertini E."/>
            <person name="Pupilli F."/>
            <person name="Ortiz J.P.A."/>
            <person name="Leblanc O."/>
        </authorList>
    </citation>
    <scope>NUCLEOTIDE SEQUENCE [LARGE SCALE GENOMIC DNA]</scope>
    <source>
        <strain evidence="10">R1</strain>
        <tissue evidence="10">Leaf</tissue>
    </source>
</reference>
<feature type="transmembrane region" description="Helical" evidence="8">
    <location>
        <begin position="167"/>
        <end position="189"/>
    </location>
</feature>
<gene>
    <name evidence="10" type="ORF">U9M48_005862</name>
</gene>
<evidence type="ECO:0000313" key="11">
    <source>
        <dbReference type="Proteomes" id="UP001341281"/>
    </source>
</evidence>
<dbReference type="PANTHER" id="PTHR12428">
    <property type="entry name" value="OXA1"/>
    <property type="match status" value="1"/>
</dbReference>
<keyword evidence="3 6" id="KW-0812">Transmembrane</keyword>
<dbReference type="GO" id="GO:0032979">
    <property type="term" value="P:protein insertion into mitochondrial inner membrane from matrix"/>
    <property type="evidence" value="ECO:0007669"/>
    <property type="project" value="TreeGrafter"/>
</dbReference>
<dbReference type="CDD" id="cd20069">
    <property type="entry name" value="5TM_Oxa1-like"/>
    <property type="match status" value="1"/>
</dbReference>
<evidence type="ECO:0000256" key="7">
    <source>
        <dbReference type="SAM" id="MobiDB-lite"/>
    </source>
</evidence>
<feature type="domain" description="Membrane insertase YidC/Oxa/ALB C-terminal" evidence="9">
    <location>
        <begin position="169"/>
        <end position="357"/>
    </location>
</feature>
<evidence type="ECO:0000313" key="10">
    <source>
        <dbReference type="EMBL" id="WVZ55163.1"/>
    </source>
</evidence>
<proteinExistence type="inferred from homology"/>
<keyword evidence="11" id="KW-1185">Reference proteome</keyword>
<feature type="compositionally biased region" description="Polar residues" evidence="7">
    <location>
        <begin position="406"/>
        <end position="448"/>
    </location>
</feature>
<feature type="transmembrane region" description="Helical" evidence="8">
    <location>
        <begin position="286"/>
        <end position="304"/>
    </location>
</feature>
<feature type="transmembrane region" description="Helical" evidence="8">
    <location>
        <begin position="325"/>
        <end position="346"/>
    </location>
</feature>
<dbReference type="AlphaFoldDB" id="A0AAQ3SFR0"/>
<dbReference type="InterPro" id="IPR001708">
    <property type="entry name" value="YidC/ALB3/OXA1/COX18"/>
</dbReference>
<evidence type="ECO:0000256" key="1">
    <source>
        <dbReference type="ARBA" id="ARBA00004141"/>
    </source>
</evidence>
<dbReference type="Pfam" id="PF02096">
    <property type="entry name" value="60KD_IMP"/>
    <property type="match status" value="1"/>
</dbReference>
<feature type="compositionally biased region" description="Pro residues" evidence="7">
    <location>
        <begin position="45"/>
        <end position="61"/>
    </location>
</feature>
<feature type="transmembrane region" description="Helical" evidence="8">
    <location>
        <begin position="243"/>
        <end position="264"/>
    </location>
</feature>
<protein>
    <recommendedName>
        <fullName evidence="9">Membrane insertase YidC/Oxa/ALB C-terminal domain-containing protein</fullName>
    </recommendedName>
</protein>
<evidence type="ECO:0000256" key="5">
    <source>
        <dbReference type="ARBA" id="ARBA00023136"/>
    </source>
</evidence>
<comment type="similarity">
    <text evidence="2">Belongs to the OXA1/ALB3/YidC (TC 2.A.9.2) family.</text>
</comment>
<dbReference type="InterPro" id="IPR028055">
    <property type="entry name" value="YidC/Oxa/ALB_C"/>
</dbReference>
<evidence type="ECO:0000256" key="6">
    <source>
        <dbReference type="RuleBase" id="RU003945"/>
    </source>
</evidence>
<evidence type="ECO:0000259" key="9">
    <source>
        <dbReference type="Pfam" id="PF02096"/>
    </source>
</evidence>
<dbReference type="Proteomes" id="UP001341281">
    <property type="component" value="Chromosome 02"/>
</dbReference>
<evidence type="ECO:0000256" key="8">
    <source>
        <dbReference type="SAM" id="Phobius"/>
    </source>
</evidence>
<evidence type="ECO:0000256" key="2">
    <source>
        <dbReference type="ARBA" id="ARBA00010583"/>
    </source>
</evidence>
<comment type="similarity">
    <text evidence="6">Belongs to the OXA1/ALB3/YidC family.</text>
</comment>